<accession>A0AAD2GW61</accession>
<evidence type="ECO:0000256" key="1">
    <source>
        <dbReference type="SAM" id="MobiDB-lite"/>
    </source>
</evidence>
<feature type="compositionally biased region" description="Polar residues" evidence="1">
    <location>
        <begin position="122"/>
        <end position="131"/>
    </location>
</feature>
<organism evidence="2 3">
    <name type="scientific">Mycena citricolor</name>
    <dbReference type="NCBI Taxonomy" id="2018698"/>
    <lineage>
        <taxon>Eukaryota</taxon>
        <taxon>Fungi</taxon>
        <taxon>Dikarya</taxon>
        <taxon>Basidiomycota</taxon>
        <taxon>Agaricomycotina</taxon>
        <taxon>Agaricomycetes</taxon>
        <taxon>Agaricomycetidae</taxon>
        <taxon>Agaricales</taxon>
        <taxon>Marasmiineae</taxon>
        <taxon>Mycenaceae</taxon>
        <taxon>Mycena</taxon>
    </lineage>
</organism>
<comment type="caution">
    <text evidence="2">The sequence shown here is derived from an EMBL/GenBank/DDBJ whole genome shotgun (WGS) entry which is preliminary data.</text>
</comment>
<feature type="compositionally biased region" description="Acidic residues" evidence="1">
    <location>
        <begin position="161"/>
        <end position="172"/>
    </location>
</feature>
<feature type="non-terminal residue" evidence="2">
    <location>
        <position position="1"/>
    </location>
</feature>
<proteinExistence type="predicted"/>
<evidence type="ECO:0000313" key="2">
    <source>
        <dbReference type="EMBL" id="CAK5263404.1"/>
    </source>
</evidence>
<reference evidence="2" key="1">
    <citation type="submission" date="2023-11" db="EMBL/GenBank/DDBJ databases">
        <authorList>
            <person name="De Vega J J."/>
            <person name="De Vega J J."/>
        </authorList>
    </citation>
    <scope>NUCLEOTIDE SEQUENCE</scope>
</reference>
<feature type="region of interest" description="Disordered" evidence="1">
    <location>
        <begin position="87"/>
        <end position="180"/>
    </location>
</feature>
<dbReference type="AlphaFoldDB" id="A0AAD2GW61"/>
<evidence type="ECO:0000313" key="3">
    <source>
        <dbReference type="Proteomes" id="UP001295794"/>
    </source>
</evidence>
<sequence>AELADIRKGVRMILAHGDLLDGEANEWFAAPPAFFDPFFYREMEKMEKQFQREIEKAQEFDKSDPATVQDQAFQPLEDHEIDVAYLASSRTCAPSSSPQPSPSPPPVASSSQAVLQVLDFSDNYSETSAESTKADSDEDAEGEEDGSAGNENADDGKVDDENVGDENVEDEGSVAAGETA</sequence>
<protein>
    <submittedName>
        <fullName evidence="2">Uncharacterized protein</fullName>
    </submittedName>
</protein>
<name>A0AAD2GW61_9AGAR</name>
<dbReference type="EMBL" id="CAVNYO010000040">
    <property type="protein sequence ID" value="CAK5263404.1"/>
    <property type="molecule type" value="Genomic_DNA"/>
</dbReference>
<feature type="non-terminal residue" evidence="2">
    <location>
        <position position="180"/>
    </location>
</feature>
<feature type="compositionally biased region" description="Acidic residues" evidence="1">
    <location>
        <begin position="136"/>
        <end position="146"/>
    </location>
</feature>
<dbReference type="Proteomes" id="UP001295794">
    <property type="component" value="Unassembled WGS sequence"/>
</dbReference>
<feature type="compositionally biased region" description="Pro residues" evidence="1">
    <location>
        <begin position="97"/>
        <end position="107"/>
    </location>
</feature>
<gene>
    <name evidence="2" type="ORF">MYCIT1_LOCUS2863</name>
</gene>
<keyword evidence="3" id="KW-1185">Reference proteome</keyword>